<dbReference type="InterPro" id="IPR039935">
    <property type="entry name" value="YML079W-like"/>
</dbReference>
<dbReference type="eggNOG" id="ENOG502RCWJ">
    <property type="taxonomic scope" value="Eukaryota"/>
</dbReference>
<dbReference type="AlphaFoldDB" id="G0WA25"/>
<name>G0WA25_NAUDC</name>
<dbReference type="InterPro" id="IPR009327">
    <property type="entry name" value="Cupin_DUF985"/>
</dbReference>
<dbReference type="KEGG" id="ndi:NDAI_0D03220"/>
<dbReference type="OMA" id="GFEFADH"/>
<organism evidence="2 3">
    <name type="scientific">Naumovozyma dairenensis (strain ATCC 10597 / BCRC 20456 / CBS 421 / NBRC 0211 / NRRL Y-12639)</name>
    <name type="common">Saccharomyces dairenensis</name>
    <dbReference type="NCBI Taxonomy" id="1071378"/>
    <lineage>
        <taxon>Eukaryota</taxon>
        <taxon>Fungi</taxon>
        <taxon>Dikarya</taxon>
        <taxon>Ascomycota</taxon>
        <taxon>Saccharomycotina</taxon>
        <taxon>Saccharomycetes</taxon>
        <taxon>Saccharomycetales</taxon>
        <taxon>Saccharomycetaceae</taxon>
        <taxon>Naumovozyma</taxon>
    </lineage>
</organism>
<dbReference type="GO" id="GO:0072527">
    <property type="term" value="P:pyrimidine-containing compound metabolic process"/>
    <property type="evidence" value="ECO:0007669"/>
    <property type="project" value="EnsemblFungi"/>
</dbReference>
<dbReference type="Gene3D" id="2.60.120.10">
    <property type="entry name" value="Jelly Rolls"/>
    <property type="match status" value="1"/>
</dbReference>
<dbReference type="InterPro" id="IPR014710">
    <property type="entry name" value="RmlC-like_jellyroll"/>
</dbReference>
<dbReference type="HOGENOM" id="CLU_097615_0_0_1"/>
<dbReference type="Pfam" id="PF06172">
    <property type="entry name" value="Cupin_5"/>
    <property type="match status" value="1"/>
</dbReference>
<evidence type="ECO:0000259" key="1">
    <source>
        <dbReference type="Pfam" id="PF06172"/>
    </source>
</evidence>
<dbReference type="PANTHER" id="PTHR33387:SF3">
    <property type="entry name" value="DUF985 DOMAIN-CONTAINING PROTEIN"/>
    <property type="match status" value="1"/>
</dbReference>
<dbReference type="Proteomes" id="UP000000689">
    <property type="component" value="Chromosome 4"/>
</dbReference>
<protein>
    <recommendedName>
        <fullName evidence="1">DUF985 domain-containing protein</fullName>
    </recommendedName>
</protein>
<proteinExistence type="predicted"/>
<reference evidence="2 3" key="1">
    <citation type="journal article" date="2011" name="Proc. Natl. Acad. Sci. U.S.A.">
        <title>Evolutionary erosion of yeast sex chromosomes by mating-type switching accidents.</title>
        <authorList>
            <person name="Gordon J.L."/>
            <person name="Armisen D."/>
            <person name="Proux-Wera E."/>
            <person name="Oheigeartaigh S.S."/>
            <person name="Byrne K.P."/>
            <person name="Wolfe K.H."/>
        </authorList>
    </citation>
    <scope>NUCLEOTIDE SEQUENCE [LARGE SCALE GENOMIC DNA]</scope>
    <source>
        <strain evidence="3">ATCC 10597 / BCRC 20456 / CBS 421 / NBRC 0211 / NRRL Y-12639</strain>
    </source>
</reference>
<dbReference type="GeneID" id="11495293"/>
<dbReference type="CDD" id="cd06121">
    <property type="entry name" value="cupin_YML079wp"/>
    <property type="match status" value="1"/>
</dbReference>
<sequence>MNEEKICLESATIDSVREYPIDNLASFVQVPASEPPTKLKELIDTWGLIKHGEGGYFKETDRSPFVMDAPTKITKKGSWEEEETTKLVLLKRNYSTLIYYLLTPDSPIGKMHKNRNRIIHILQRGKGQYVLIYPNGQVKSFRVGFDYANGEVSQWVVPGGVYKASFLVPNEEFHNGLLISEVVVPGFDFEDHLFMSGYDEMVNLLGEEKAASLKFLL</sequence>
<keyword evidence="3" id="KW-1185">Reference proteome</keyword>
<evidence type="ECO:0000313" key="3">
    <source>
        <dbReference type="Proteomes" id="UP000000689"/>
    </source>
</evidence>
<evidence type="ECO:0000313" key="2">
    <source>
        <dbReference type="EMBL" id="CCD24636.1"/>
    </source>
</evidence>
<feature type="domain" description="DUF985" evidence="1">
    <location>
        <begin position="40"/>
        <end position="194"/>
    </location>
</feature>
<accession>G0WA25</accession>
<dbReference type="OrthoDB" id="6614653at2759"/>
<gene>
    <name evidence="2" type="primary">NDAI0D03220</name>
    <name evidence="2" type="ordered locus">NDAI_0D03220</name>
</gene>
<dbReference type="EMBL" id="HE580270">
    <property type="protein sequence ID" value="CCD24636.1"/>
    <property type="molecule type" value="Genomic_DNA"/>
</dbReference>
<dbReference type="InterPro" id="IPR011051">
    <property type="entry name" value="RmlC_Cupin_sf"/>
</dbReference>
<dbReference type="SUPFAM" id="SSF51182">
    <property type="entry name" value="RmlC-like cupins"/>
    <property type="match status" value="1"/>
</dbReference>
<dbReference type="PANTHER" id="PTHR33387">
    <property type="entry name" value="RMLC-LIKE JELLY ROLL FOLD PROTEIN"/>
    <property type="match status" value="1"/>
</dbReference>
<dbReference type="RefSeq" id="XP_003669879.1">
    <property type="nucleotide sequence ID" value="XM_003669831.1"/>
</dbReference>